<organism evidence="1 2">
    <name type="scientific">Moniliophthora roreri</name>
    <name type="common">Frosty pod rot fungus</name>
    <name type="synonym">Monilia roreri</name>
    <dbReference type="NCBI Taxonomy" id="221103"/>
    <lineage>
        <taxon>Eukaryota</taxon>
        <taxon>Fungi</taxon>
        <taxon>Dikarya</taxon>
        <taxon>Basidiomycota</taxon>
        <taxon>Agaricomycotina</taxon>
        <taxon>Agaricomycetes</taxon>
        <taxon>Agaricomycetidae</taxon>
        <taxon>Agaricales</taxon>
        <taxon>Marasmiineae</taxon>
        <taxon>Marasmiaceae</taxon>
        <taxon>Moniliophthora</taxon>
    </lineage>
</organism>
<proteinExistence type="predicted"/>
<dbReference type="Proteomes" id="UP000054988">
    <property type="component" value="Unassembled WGS sequence"/>
</dbReference>
<reference evidence="1 2" key="1">
    <citation type="submission" date="2015-12" db="EMBL/GenBank/DDBJ databases">
        <title>Draft genome sequence of Moniliophthora roreri, the causal agent of frosty pod rot of cacao.</title>
        <authorList>
            <person name="Aime M.C."/>
            <person name="Diaz-Valderrama J.R."/>
            <person name="Kijpornyongpan T."/>
            <person name="Phillips-Mora W."/>
        </authorList>
    </citation>
    <scope>NUCLEOTIDE SEQUENCE [LARGE SCALE GENOMIC DNA]</scope>
    <source>
        <strain evidence="1 2">MCA 2952</strain>
    </source>
</reference>
<keyword evidence="1" id="KW-0347">Helicase</keyword>
<comment type="caution">
    <text evidence="1">The sequence shown here is derived from an EMBL/GenBank/DDBJ whole genome shotgun (WGS) entry which is preliminary data.</text>
</comment>
<gene>
    <name evidence="1" type="ORF">WG66_5957</name>
</gene>
<dbReference type="AlphaFoldDB" id="A0A0W0FZ46"/>
<dbReference type="EMBL" id="LATX01001456">
    <property type="protein sequence ID" value="KTB41464.1"/>
    <property type="molecule type" value="Genomic_DNA"/>
</dbReference>
<sequence length="51" mass="5850">MLTSKRQAGSLSSREDGYTNSLFVDVKPPTIRERAKIKQRREYPLSARIVV</sequence>
<keyword evidence="1" id="KW-0378">Hydrolase</keyword>
<evidence type="ECO:0000313" key="1">
    <source>
        <dbReference type="EMBL" id="KTB41464.1"/>
    </source>
</evidence>
<protein>
    <submittedName>
        <fullName evidence="1">Putative DNA helicase</fullName>
    </submittedName>
</protein>
<keyword evidence="1" id="KW-0547">Nucleotide-binding</keyword>
<dbReference type="GO" id="GO:0004386">
    <property type="term" value="F:helicase activity"/>
    <property type="evidence" value="ECO:0007669"/>
    <property type="project" value="UniProtKB-KW"/>
</dbReference>
<accession>A0A0W0FZ46</accession>
<evidence type="ECO:0000313" key="2">
    <source>
        <dbReference type="Proteomes" id="UP000054988"/>
    </source>
</evidence>
<name>A0A0W0FZ46_MONRR</name>
<keyword evidence="1" id="KW-0067">ATP-binding</keyword>